<proteinExistence type="inferred from homology"/>
<dbReference type="GO" id="GO:0005576">
    <property type="term" value="C:extracellular region"/>
    <property type="evidence" value="ECO:0007669"/>
    <property type="project" value="TreeGrafter"/>
</dbReference>
<dbReference type="PANTHER" id="PTHR30085">
    <property type="entry name" value="AMINO ACID ABC TRANSPORTER PERMEASE"/>
    <property type="match status" value="1"/>
</dbReference>
<feature type="domain" description="Solute-binding protein family 3/N-terminal" evidence="5">
    <location>
        <begin position="587"/>
        <end position="811"/>
    </location>
</feature>
<comment type="similarity">
    <text evidence="1">Belongs to the bacterial solute-binding protein 3 family.</text>
</comment>
<evidence type="ECO:0000313" key="6">
    <source>
        <dbReference type="EMBL" id="HFM97862.1"/>
    </source>
</evidence>
<feature type="signal peptide" evidence="4">
    <location>
        <begin position="1"/>
        <end position="24"/>
    </location>
</feature>
<dbReference type="EMBL" id="DSRU01000116">
    <property type="protein sequence ID" value="HFM97862.1"/>
    <property type="molecule type" value="Genomic_DNA"/>
</dbReference>
<dbReference type="SUPFAM" id="SSF53850">
    <property type="entry name" value="Periplasmic binding protein-like II"/>
    <property type="match status" value="1"/>
</dbReference>
<dbReference type="GO" id="GO:0016787">
    <property type="term" value="F:hydrolase activity"/>
    <property type="evidence" value="ECO:0007669"/>
    <property type="project" value="UniProtKB-KW"/>
</dbReference>
<dbReference type="Gene3D" id="3.40.190.10">
    <property type="entry name" value="Periplasmic binding protein-like II"/>
    <property type="match status" value="2"/>
</dbReference>
<dbReference type="Gene3D" id="3.40.50.1820">
    <property type="entry name" value="alpha/beta hydrolase"/>
    <property type="match status" value="1"/>
</dbReference>
<keyword evidence="2" id="KW-0813">Transport</keyword>
<dbReference type="PANTHER" id="PTHR30085:SF6">
    <property type="entry name" value="ABC TRANSPORTER GLUTAMINE-BINDING PROTEIN GLNH"/>
    <property type="match status" value="1"/>
</dbReference>
<dbReference type="SUPFAM" id="SSF53474">
    <property type="entry name" value="alpha/beta-Hydrolases"/>
    <property type="match status" value="1"/>
</dbReference>
<keyword evidence="3 4" id="KW-0732">Signal</keyword>
<dbReference type="AlphaFoldDB" id="A0A7C3KFA2"/>
<dbReference type="Pfam" id="PF03403">
    <property type="entry name" value="PAF-AH_p_II"/>
    <property type="match status" value="1"/>
</dbReference>
<evidence type="ECO:0000256" key="4">
    <source>
        <dbReference type="SAM" id="SignalP"/>
    </source>
</evidence>
<dbReference type="InterPro" id="IPR001638">
    <property type="entry name" value="Solute-binding_3/MltF_N"/>
</dbReference>
<dbReference type="Pfam" id="PF07176">
    <property type="entry name" value="DUF1400"/>
    <property type="match status" value="1"/>
</dbReference>
<evidence type="ECO:0000256" key="2">
    <source>
        <dbReference type="ARBA" id="ARBA00022448"/>
    </source>
</evidence>
<dbReference type="SMART" id="SM00062">
    <property type="entry name" value="PBPb"/>
    <property type="match status" value="1"/>
</dbReference>
<evidence type="ECO:0000256" key="1">
    <source>
        <dbReference type="ARBA" id="ARBA00010333"/>
    </source>
</evidence>
<evidence type="ECO:0000259" key="5">
    <source>
        <dbReference type="SMART" id="SM00062"/>
    </source>
</evidence>
<dbReference type="GO" id="GO:0006865">
    <property type="term" value="P:amino acid transport"/>
    <property type="evidence" value="ECO:0007669"/>
    <property type="project" value="TreeGrafter"/>
</dbReference>
<gene>
    <name evidence="6" type="ORF">ENR64_08845</name>
</gene>
<dbReference type="InterPro" id="IPR051455">
    <property type="entry name" value="Bact_solute-bind_prot3"/>
</dbReference>
<comment type="caution">
    <text evidence="6">The sequence shown here is derived from an EMBL/GenBank/DDBJ whole genome shotgun (WGS) entry which is preliminary data.</text>
</comment>
<dbReference type="GO" id="GO:0030288">
    <property type="term" value="C:outer membrane-bounded periplasmic space"/>
    <property type="evidence" value="ECO:0007669"/>
    <property type="project" value="TreeGrafter"/>
</dbReference>
<keyword evidence="6" id="KW-0378">Hydrolase</keyword>
<dbReference type="InterPro" id="IPR029058">
    <property type="entry name" value="AB_hydrolase_fold"/>
</dbReference>
<reference evidence="6" key="1">
    <citation type="journal article" date="2020" name="mSystems">
        <title>Genome- and Community-Level Interaction Insights into Carbon Utilization and Element Cycling Functions of Hydrothermarchaeota in Hydrothermal Sediment.</title>
        <authorList>
            <person name="Zhou Z."/>
            <person name="Liu Y."/>
            <person name="Xu W."/>
            <person name="Pan J."/>
            <person name="Luo Z.H."/>
            <person name="Li M."/>
        </authorList>
    </citation>
    <scope>NUCLEOTIDE SEQUENCE [LARGE SCALE GENOMIC DNA]</scope>
    <source>
        <strain evidence="6">SpSt-418</strain>
    </source>
</reference>
<organism evidence="6">
    <name type="scientific">Oscillatoriales cyanobacterium SpSt-418</name>
    <dbReference type="NCBI Taxonomy" id="2282169"/>
    <lineage>
        <taxon>Bacteria</taxon>
        <taxon>Bacillati</taxon>
        <taxon>Cyanobacteriota</taxon>
        <taxon>Cyanophyceae</taxon>
        <taxon>Oscillatoriophycideae</taxon>
        <taxon>Oscillatoriales</taxon>
    </lineage>
</organism>
<accession>A0A7C3KFA2</accession>
<name>A0A7C3KFA2_9CYAN</name>
<sequence>MKLRPSSLCAHGLLAAFATGMTWAVGSFNHTPAIAAERIRLALDPLQITISVTSLEQFAKTGVVNRDLAPFVKRLDPTQREQLRQLLTKQLPIPPVVVSRATYSPMAESFLRRIGLVIQQDQRINGFYALRAAALLAASDPNEGLTPLNFLRQFPGRDIQIDIRTVLYLLREYQTQSAYRDAAVKAIAAEAQQESANQATPNVAQLPDLRQPGPYKVNKKTVTFTINAIRPTKQGIAPSYPLLVDFYLPENVTQAPLVVYTHGFGATRDNNDYILQHLASHGIAVAAPEHIGSDLQYRADFLKGEVSDILSPIEFVSRAFDTTYLLDELEKRNQSDPEWKGLFNLEQVGVMGASFGGMTALGLAGAEINSRRLEAECKETIPIFTLSPLLQCYAQYLPPTNYTVRDPRIKATFAAYPLAGAIYGPEGMAKVETPTLILSGSHDILMSPAVDDQIHPFVWMQNVDKYLALMVPGTHFSSSEDQNVAALPELFKGPDLATGRNYHRTLAVAFFKAYLTGDRQYLPYLSQTYANTISQPTLELDIVRQLTPEQLTQAYGRTPPKPIIPPPVTATSARRESVLDEIRRTRVLKVAVRSDAPPFGYLDTKGQWTGYCIDAMDALRSQVETQLNLPTRSVEVVRLPVNQDNPLSLLPQGSAHIECGPNPIIQSKTVDFSEPFFISGTQLLVSTTQQPTPDITSIGVFNTSNTRAIAKLYPQTQLTPFSGTNASSEALQQLQEGRLDAIADAGILLLGQLTQRGAALDQFSLIPNRPLDCQFYGFALPAGENRWQDLVNGFIRTPAAIQVRDRWFQNPYKTTLSTLEYCSQVGR</sequence>
<feature type="chain" id="PRO_5028099804" evidence="4">
    <location>
        <begin position="25"/>
        <end position="827"/>
    </location>
</feature>
<evidence type="ECO:0000256" key="3">
    <source>
        <dbReference type="ARBA" id="ARBA00022729"/>
    </source>
</evidence>
<dbReference type="Pfam" id="PF00497">
    <property type="entry name" value="SBP_bac_3"/>
    <property type="match status" value="1"/>
</dbReference>
<dbReference type="InterPro" id="IPR010802">
    <property type="entry name" value="DUF1400"/>
</dbReference>
<protein>
    <submittedName>
        <fullName evidence="6">Alpha/beta hydrolase</fullName>
    </submittedName>
</protein>